<gene>
    <name evidence="7" type="ORF">OUZ56_020131</name>
</gene>
<organism evidence="7 8">
    <name type="scientific">Daphnia magna</name>
    <dbReference type="NCBI Taxonomy" id="35525"/>
    <lineage>
        <taxon>Eukaryota</taxon>
        <taxon>Metazoa</taxon>
        <taxon>Ecdysozoa</taxon>
        <taxon>Arthropoda</taxon>
        <taxon>Crustacea</taxon>
        <taxon>Branchiopoda</taxon>
        <taxon>Diplostraca</taxon>
        <taxon>Cladocera</taxon>
        <taxon>Anomopoda</taxon>
        <taxon>Daphniidae</taxon>
        <taxon>Daphnia</taxon>
    </lineage>
</organism>
<feature type="domain" description="Saposin A-type" evidence="6">
    <location>
        <begin position="128"/>
        <end position="148"/>
    </location>
</feature>
<dbReference type="Proteomes" id="UP001234178">
    <property type="component" value="Unassembled WGS sequence"/>
</dbReference>
<evidence type="ECO:0000256" key="4">
    <source>
        <dbReference type="ARBA" id="ARBA00023157"/>
    </source>
</evidence>
<keyword evidence="8" id="KW-1185">Reference proteome</keyword>
<accession>A0ABQ9ZDL8</accession>
<dbReference type="EMBL" id="JAOYFB010000003">
    <property type="protein sequence ID" value="KAK4011011.1"/>
    <property type="molecule type" value="Genomic_DNA"/>
</dbReference>
<protein>
    <recommendedName>
        <fullName evidence="6">Saposin A-type domain-containing protein</fullName>
    </recommendedName>
</protein>
<evidence type="ECO:0000256" key="1">
    <source>
        <dbReference type="ARBA" id="ARBA00004613"/>
    </source>
</evidence>
<evidence type="ECO:0000313" key="8">
    <source>
        <dbReference type="Proteomes" id="UP001234178"/>
    </source>
</evidence>
<evidence type="ECO:0000256" key="5">
    <source>
        <dbReference type="ARBA" id="ARBA00023180"/>
    </source>
</evidence>
<evidence type="ECO:0000256" key="3">
    <source>
        <dbReference type="ARBA" id="ARBA00022729"/>
    </source>
</evidence>
<comment type="caution">
    <text evidence="7">The sequence shown here is derived from an EMBL/GenBank/DDBJ whole genome shotgun (WGS) entry which is preliminary data.</text>
</comment>
<keyword evidence="5" id="KW-0325">Glycoprotein</keyword>
<dbReference type="Pfam" id="PF02199">
    <property type="entry name" value="SapA"/>
    <property type="match status" value="1"/>
</dbReference>
<evidence type="ECO:0000256" key="2">
    <source>
        <dbReference type="ARBA" id="ARBA00022525"/>
    </source>
</evidence>
<keyword evidence="3" id="KW-0732">Signal</keyword>
<evidence type="ECO:0000259" key="6">
    <source>
        <dbReference type="Pfam" id="PF02199"/>
    </source>
</evidence>
<proteinExistence type="predicted"/>
<comment type="subcellular location">
    <subcellularLocation>
        <location evidence="1">Secreted</location>
    </subcellularLocation>
</comment>
<sequence>MSSCREPVVQVSSARSPSVGKPGVLWATSPKVPIPARRSERRSPQLWRGAHWSLSQLLTWQSLRLVLPEVKTKNGKIQPKVDIVPKRRWKVQESFRFFHIEWKGSKRGVSLYENRPLLIADAQLVGADPCTWGPDYWCSSLANARKCDVRCRNLPSLRMEGTNRMN</sequence>
<keyword evidence="4" id="KW-1015">Disulfide bond</keyword>
<name>A0ABQ9ZDL8_9CRUS</name>
<dbReference type="InterPro" id="IPR003119">
    <property type="entry name" value="SAP_A"/>
</dbReference>
<reference evidence="7 8" key="1">
    <citation type="journal article" date="2023" name="Nucleic Acids Res.">
        <title>The hologenome of Daphnia magna reveals possible DNA methylation and microbiome-mediated evolution of the host genome.</title>
        <authorList>
            <person name="Chaturvedi A."/>
            <person name="Li X."/>
            <person name="Dhandapani V."/>
            <person name="Marshall H."/>
            <person name="Kissane S."/>
            <person name="Cuenca-Cambronero M."/>
            <person name="Asole G."/>
            <person name="Calvet F."/>
            <person name="Ruiz-Romero M."/>
            <person name="Marangio P."/>
            <person name="Guigo R."/>
            <person name="Rago D."/>
            <person name="Mirbahai L."/>
            <person name="Eastwood N."/>
            <person name="Colbourne J.K."/>
            <person name="Zhou J."/>
            <person name="Mallon E."/>
            <person name="Orsini L."/>
        </authorList>
    </citation>
    <scope>NUCLEOTIDE SEQUENCE [LARGE SCALE GENOMIC DNA]</scope>
    <source>
        <strain evidence="7">LRV0_1</strain>
    </source>
</reference>
<evidence type="ECO:0000313" key="7">
    <source>
        <dbReference type="EMBL" id="KAK4011011.1"/>
    </source>
</evidence>
<keyword evidence="2" id="KW-0964">Secreted</keyword>